<name>A0ABD2Y555_9GENT</name>
<reference evidence="1 2" key="1">
    <citation type="submission" date="2024-11" db="EMBL/GenBank/DDBJ databases">
        <title>A near-complete genome assembly of Cinchona calisaya.</title>
        <authorList>
            <person name="Lian D.C."/>
            <person name="Zhao X.W."/>
            <person name="Wei L."/>
        </authorList>
    </citation>
    <scope>NUCLEOTIDE SEQUENCE [LARGE SCALE GENOMIC DNA]</scope>
    <source>
        <tissue evidence="1">Nenye</tissue>
    </source>
</reference>
<organism evidence="1 2">
    <name type="scientific">Cinchona calisaya</name>
    <dbReference type="NCBI Taxonomy" id="153742"/>
    <lineage>
        <taxon>Eukaryota</taxon>
        <taxon>Viridiplantae</taxon>
        <taxon>Streptophyta</taxon>
        <taxon>Embryophyta</taxon>
        <taxon>Tracheophyta</taxon>
        <taxon>Spermatophyta</taxon>
        <taxon>Magnoliopsida</taxon>
        <taxon>eudicotyledons</taxon>
        <taxon>Gunneridae</taxon>
        <taxon>Pentapetalae</taxon>
        <taxon>asterids</taxon>
        <taxon>lamiids</taxon>
        <taxon>Gentianales</taxon>
        <taxon>Rubiaceae</taxon>
        <taxon>Cinchonoideae</taxon>
        <taxon>Cinchoneae</taxon>
        <taxon>Cinchona</taxon>
    </lineage>
</organism>
<dbReference type="AlphaFoldDB" id="A0ABD2Y555"/>
<sequence>MSTYHRHCYQPHCRRRRVPPPQSSSCATATPIDDDDFYLFHPIPPLTLTDLEFGEIASKIKNSLDIYSITSKELGDMWEEGESKRLGKIVTLEDEG</sequence>
<accession>A0ABD2Y555</accession>
<evidence type="ECO:0000313" key="2">
    <source>
        <dbReference type="Proteomes" id="UP001630127"/>
    </source>
</evidence>
<evidence type="ECO:0000313" key="1">
    <source>
        <dbReference type="EMBL" id="KAL3502649.1"/>
    </source>
</evidence>
<comment type="caution">
    <text evidence="1">The sequence shown here is derived from an EMBL/GenBank/DDBJ whole genome shotgun (WGS) entry which is preliminary data.</text>
</comment>
<dbReference type="Proteomes" id="UP001630127">
    <property type="component" value="Unassembled WGS sequence"/>
</dbReference>
<dbReference type="EMBL" id="JBJUIK010000015">
    <property type="protein sequence ID" value="KAL3502649.1"/>
    <property type="molecule type" value="Genomic_DNA"/>
</dbReference>
<proteinExistence type="predicted"/>
<keyword evidence="2" id="KW-1185">Reference proteome</keyword>
<protein>
    <submittedName>
        <fullName evidence="1">Uncharacterized protein</fullName>
    </submittedName>
</protein>
<gene>
    <name evidence="1" type="ORF">ACH5RR_037098</name>
</gene>